<feature type="transmembrane region" description="Helical" evidence="6">
    <location>
        <begin position="259"/>
        <end position="281"/>
    </location>
</feature>
<feature type="transmembrane region" description="Helical" evidence="6">
    <location>
        <begin position="43"/>
        <end position="69"/>
    </location>
</feature>
<dbReference type="EMBL" id="JAFEMO010000006">
    <property type="protein sequence ID" value="KAH7568618.1"/>
    <property type="molecule type" value="Genomic_DNA"/>
</dbReference>
<accession>A0ABQ8HW73</accession>
<reference evidence="7 8" key="1">
    <citation type="submission" date="2021-02" db="EMBL/GenBank/DDBJ databases">
        <title>Plant Genome Project.</title>
        <authorList>
            <person name="Zhang R.-G."/>
        </authorList>
    </citation>
    <scope>NUCLEOTIDE SEQUENCE [LARGE SCALE GENOMIC DNA]</scope>
    <source>
        <tissue evidence="7">Leaves</tissue>
    </source>
</reference>
<comment type="subcellular location">
    <subcellularLocation>
        <location evidence="6">Membrane</location>
        <topology evidence="6">Multi-pass membrane protein</topology>
    </subcellularLocation>
</comment>
<feature type="transmembrane region" description="Helical" evidence="6">
    <location>
        <begin position="114"/>
        <end position="134"/>
    </location>
</feature>
<evidence type="ECO:0000256" key="1">
    <source>
        <dbReference type="ARBA" id="ARBA00006213"/>
    </source>
</evidence>
<sequence>MEDAREVEKLAAGQETEGDKSLTVDTNVINKSTIFPLQKSYKWWIKVIIFSLFVLAGQTVATLLGRLYYDKGGKSKWMGALVQPGGFLVLASSYISVGALLAVDSMMYSIGYKYLPVSTYSLLSATQLAFNAFFSFFINSLKLTPYIVNSLFLLTISSIVLVFQVDDSTHESTYQVSKGQYAIGFICTIGASAGHGLMLSLTQLYFRKVVRKRTFKAVLDMIIYPSLISTCAILVGLFVSGEWKGLSKEMEEYKMGNVSYLMTLIWAAVSWQVFSLGSIGLIFQVSSVFSNVISALCLPVVPVLAVFFFHDKMSGIKVVAIVLAFWGFVSYVYQQYLDDRNYKFQTKHTDVEAPNDSTTT</sequence>
<keyword evidence="4 6" id="KW-1133">Transmembrane helix</keyword>
<feature type="transmembrane region" description="Helical" evidence="6">
    <location>
        <begin position="218"/>
        <end position="239"/>
    </location>
</feature>
<keyword evidence="2 6" id="KW-0813">Transport</keyword>
<feature type="transmembrane region" description="Helical" evidence="6">
    <location>
        <begin position="288"/>
        <end position="309"/>
    </location>
</feature>
<gene>
    <name evidence="7" type="ORF">JRO89_XS06G0023300</name>
</gene>
<evidence type="ECO:0000313" key="7">
    <source>
        <dbReference type="EMBL" id="KAH7568618.1"/>
    </source>
</evidence>
<evidence type="ECO:0000256" key="4">
    <source>
        <dbReference type="ARBA" id="ARBA00022989"/>
    </source>
</evidence>
<comment type="caution">
    <text evidence="6">Lacks conserved residue(s) required for the propagation of feature annotation.</text>
</comment>
<dbReference type="PANTHER" id="PTHR31376:SF17">
    <property type="entry name" value="PURINE PERMEASE 21-RELATED"/>
    <property type="match status" value="1"/>
</dbReference>
<evidence type="ECO:0000256" key="6">
    <source>
        <dbReference type="RuleBase" id="RU368015"/>
    </source>
</evidence>
<keyword evidence="3 6" id="KW-0812">Transmembrane</keyword>
<feature type="transmembrane region" description="Helical" evidence="6">
    <location>
        <begin position="315"/>
        <end position="333"/>
    </location>
</feature>
<dbReference type="InterPro" id="IPR030182">
    <property type="entry name" value="PUP_plant"/>
</dbReference>
<dbReference type="Proteomes" id="UP000827721">
    <property type="component" value="Unassembled WGS sequence"/>
</dbReference>
<evidence type="ECO:0000256" key="3">
    <source>
        <dbReference type="ARBA" id="ARBA00022692"/>
    </source>
</evidence>
<comment type="similarity">
    <text evidence="1 6">Belongs to the purine permeases (TC 2.A.7.14) family.</text>
</comment>
<feature type="transmembrane region" description="Helical" evidence="6">
    <location>
        <begin position="81"/>
        <end position="102"/>
    </location>
</feature>
<organism evidence="7 8">
    <name type="scientific">Xanthoceras sorbifolium</name>
    <dbReference type="NCBI Taxonomy" id="99658"/>
    <lineage>
        <taxon>Eukaryota</taxon>
        <taxon>Viridiplantae</taxon>
        <taxon>Streptophyta</taxon>
        <taxon>Embryophyta</taxon>
        <taxon>Tracheophyta</taxon>
        <taxon>Spermatophyta</taxon>
        <taxon>Magnoliopsida</taxon>
        <taxon>eudicotyledons</taxon>
        <taxon>Gunneridae</taxon>
        <taxon>Pentapetalae</taxon>
        <taxon>rosids</taxon>
        <taxon>malvids</taxon>
        <taxon>Sapindales</taxon>
        <taxon>Sapindaceae</taxon>
        <taxon>Xanthoceroideae</taxon>
        <taxon>Xanthoceras</taxon>
    </lineage>
</organism>
<feature type="transmembrane region" description="Helical" evidence="6">
    <location>
        <begin position="146"/>
        <end position="163"/>
    </location>
</feature>
<comment type="caution">
    <text evidence="7">The sequence shown here is derived from an EMBL/GenBank/DDBJ whole genome shotgun (WGS) entry which is preliminary data.</text>
</comment>
<proteinExistence type="inferred from homology"/>
<evidence type="ECO:0000256" key="2">
    <source>
        <dbReference type="ARBA" id="ARBA00022448"/>
    </source>
</evidence>
<dbReference type="PANTHER" id="PTHR31376">
    <property type="entry name" value="OS09G0467300 PROTEIN-RELATED"/>
    <property type="match status" value="1"/>
</dbReference>
<keyword evidence="5 6" id="KW-0472">Membrane</keyword>
<evidence type="ECO:0000313" key="8">
    <source>
        <dbReference type="Proteomes" id="UP000827721"/>
    </source>
</evidence>
<evidence type="ECO:0000256" key="5">
    <source>
        <dbReference type="ARBA" id="ARBA00023136"/>
    </source>
</evidence>
<keyword evidence="8" id="KW-1185">Reference proteome</keyword>
<feature type="transmembrane region" description="Helical" evidence="6">
    <location>
        <begin position="183"/>
        <end position="206"/>
    </location>
</feature>
<protein>
    <recommendedName>
        <fullName evidence="6">Probable purine permease</fullName>
    </recommendedName>
</protein>
<dbReference type="Pfam" id="PF16913">
    <property type="entry name" value="PUNUT"/>
    <property type="match status" value="1"/>
</dbReference>
<name>A0ABQ8HW73_9ROSI</name>